<dbReference type="AlphaFoldDB" id="A0AAE1GVT1"/>
<gene>
    <name evidence="1" type="ORF">KUF71_019911</name>
</gene>
<name>A0AAE1GVT1_9NEOP</name>
<dbReference type="EMBL" id="JAHWGI010000134">
    <property type="protein sequence ID" value="KAK3909902.1"/>
    <property type="molecule type" value="Genomic_DNA"/>
</dbReference>
<evidence type="ECO:0000313" key="2">
    <source>
        <dbReference type="Proteomes" id="UP001219518"/>
    </source>
</evidence>
<comment type="caution">
    <text evidence="1">The sequence shown here is derived from an EMBL/GenBank/DDBJ whole genome shotgun (WGS) entry which is preliminary data.</text>
</comment>
<reference evidence="1" key="1">
    <citation type="submission" date="2021-07" db="EMBL/GenBank/DDBJ databases">
        <authorList>
            <person name="Catto M.A."/>
            <person name="Jacobson A."/>
            <person name="Kennedy G."/>
            <person name="Labadie P."/>
            <person name="Hunt B.G."/>
            <person name="Srinivasan R."/>
        </authorList>
    </citation>
    <scope>NUCLEOTIDE SEQUENCE</scope>
    <source>
        <strain evidence="1">PL_HMW_Pooled</strain>
        <tissue evidence="1">Head</tissue>
    </source>
</reference>
<protein>
    <submittedName>
        <fullName evidence="1">Olfactory receptor 4C6</fullName>
    </submittedName>
</protein>
<keyword evidence="2" id="KW-1185">Reference proteome</keyword>
<organism evidence="1 2">
    <name type="scientific">Frankliniella fusca</name>
    <dbReference type="NCBI Taxonomy" id="407009"/>
    <lineage>
        <taxon>Eukaryota</taxon>
        <taxon>Metazoa</taxon>
        <taxon>Ecdysozoa</taxon>
        <taxon>Arthropoda</taxon>
        <taxon>Hexapoda</taxon>
        <taxon>Insecta</taxon>
        <taxon>Pterygota</taxon>
        <taxon>Neoptera</taxon>
        <taxon>Paraneoptera</taxon>
        <taxon>Thysanoptera</taxon>
        <taxon>Terebrantia</taxon>
        <taxon>Thripoidea</taxon>
        <taxon>Thripidae</taxon>
        <taxon>Frankliniella</taxon>
    </lineage>
</organism>
<proteinExistence type="predicted"/>
<sequence length="98" mass="11297">MLIVICDHNPITKLMLLSKTSENSLWNCKTQWYCSYKCETVSHLSLQCNKYCSQSTTNPLIKFLTDLRLLHKNVDLQCNKVCCKLTVTAKVAQQQAER</sequence>
<evidence type="ECO:0000313" key="1">
    <source>
        <dbReference type="EMBL" id="KAK3909902.1"/>
    </source>
</evidence>
<dbReference type="Proteomes" id="UP001219518">
    <property type="component" value="Unassembled WGS sequence"/>
</dbReference>
<reference evidence="1" key="2">
    <citation type="journal article" date="2023" name="BMC Genomics">
        <title>Pest status, molecular evolution, and epigenetic factors derived from the genome assembly of Frankliniella fusca, a thysanopteran phytovirus vector.</title>
        <authorList>
            <person name="Catto M.A."/>
            <person name="Labadie P.E."/>
            <person name="Jacobson A.L."/>
            <person name="Kennedy G.G."/>
            <person name="Srinivasan R."/>
            <person name="Hunt B.G."/>
        </authorList>
    </citation>
    <scope>NUCLEOTIDE SEQUENCE</scope>
    <source>
        <strain evidence="1">PL_HMW_Pooled</strain>
    </source>
</reference>
<accession>A0AAE1GVT1</accession>
<keyword evidence="1" id="KW-0675">Receptor</keyword>